<name>A0ABQ9J2V6_9CUCU</name>
<sequence>MAKEQGTQASKYEDININLYILSRTKEGKEPVQCTRNEVAFKTKSGLLKISTSCTRALTPCENNNDCQHLVNSTCEKDGFCICEGSRFCNKRILRNYLTKIGENCTEDMECNIENAECSTDKKCACKPNYVNSTNEEKCLRNGIGDNCEDNIQCFTQITNSVCQQNTCVCQHDTHVYEGSCYKTVDFGEICERDEECSLTNFTKCKESRCACREDYVKNKIGSDCISDVQCTRSLGGGAACINGHCDCKEIYQYKNTTNSCFLERFVKNTAIATSPITDLVDSFITKS</sequence>
<comment type="caution">
    <text evidence="2">The sequence shown here is derived from an EMBL/GenBank/DDBJ whole genome shotgun (WGS) entry which is preliminary data.</text>
</comment>
<reference evidence="2" key="1">
    <citation type="journal article" date="2023" name="Insect Mol. Biol.">
        <title>Genome sequencing provides insights into the evolution of gene families encoding plant cell wall-degrading enzymes in longhorned beetles.</title>
        <authorList>
            <person name="Shin N.R."/>
            <person name="Okamura Y."/>
            <person name="Kirsch R."/>
            <person name="Pauchet Y."/>
        </authorList>
    </citation>
    <scope>NUCLEOTIDE SEQUENCE</scope>
    <source>
        <strain evidence="2">MMC_N1</strain>
    </source>
</reference>
<keyword evidence="3" id="KW-1185">Reference proteome</keyword>
<dbReference type="InterPro" id="IPR006149">
    <property type="entry name" value="EB_dom"/>
</dbReference>
<evidence type="ECO:0000313" key="2">
    <source>
        <dbReference type="EMBL" id="KAJ8972206.1"/>
    </source>
</evidence>
<dbReference type="PANTHER" id="PTHR39069">
    <property type="entry name" value="ECDYSONE-INDUCIBLE GENE E1, ISOFORM A"/>
    <property type="match status" value="1"/>
</dbReference>
<protein>
    <recommendedName>
        <fullName evidence="1">EB domain-containing protein</fullName>
    </recommendedName>
</protein>
<gene>
    <name evidence="2" type="ORF">NQ317_019831</name>
</gene>
<dbReference type="Proteomes" id="UP001162164">
    <property type="component" value="Unassembled WGS sequence"/>
</dbReference>
<evidence type="ECO:0000259" key="1">
    <source>
        <dbReference type="Pfam" id="PF01683"/>
    </source>
</evidence>
<feature type="domain" description="EB" evidence="1">
    <location>
        <begin position="170"/>
        <end position="219"/>
    </location>
</feature>
<dbReference type="PANTHER" id="PTHR39069:SF8">
    <property type="entry name" value="FI17111P1"/>
    <property type="match status" value="1"/>
</dbReference>
<dbReference type="Pfam" id="PF01683">
    <property type="entry name" value="EB"/>
    <property type="match status" value="1"/>
</dbReference>
<proteinExistence type="predicted"/>
<organism evidence="2 3">
    <name type="scientific">Molorchus minor</name>
    <dbReference type="NCBI Taxonomy" id="1323400"/>
    <lineage>
        <taxon>Eukaryota</taxon>
        <taxon>Metazoa</taxon>
        <taxon>Ecdysozoa</taxon>
        <taxon>Arthropoda</taxon>
        <taxon>Hexapoda</taxon>
        <taxon>Insecta</taxon>
        <taxon>Pterygota</taxon>
        <taxon>Neoptera</taxon>
        <taxon>Endopterygota</taxon>
        <taxon>Coleoptera</taxon>
        <taxon>Polyphaga</taxon>
        <taxon>Cucujiformia</taxon>
        <taxon>Chrysomeloidea</taxon>
        <taxon>Cerambycidae</taxon>
        <taxon>Lamiinae</taxon>
        <taxon>Monochamini</taxon>
        <taxon>Molorchus</taxon>
    </lineage>
</organism>
<accession>A0ABQ9J2V6</accession>
<evidence type="ECO:0000313" key="3">
    <source>
        <dbReference type="Proteomes" id="UP001162164"/>
    </source>
</evidence>
<dbReference type="EMBL" id="JAPWTJ010001381">
    <property type="protein sequence ID" value="KAJ8972206.1"/>
    <property type="molecule type" value="Genomic_DNA"/>
</dbReference>